<dbReference type="AlphaFoldDB" id="F8KTF6"/>
<evidence type="ECO:0008006" key="4">
    <source>
        <dbReference type="Google" id="ProtNLM"/>
    </source>
</evidence>
<dbReference type="HOGENOM" id="CLU_2682717_0_0_7"/>
<gene>
    <name evidence="2" type="ordered locus">HBZC1_11230</name>
</gene>
<accession>F8KTF6</accession>
<protein>
    <recommendedName>
        <fullName evidence="4">Transcription elongation factor GreA</fullName>
    </recommendedName>
</protein>
<dbReference type="KEGG" id="hbi:HBZC1_11230"/>
<feature type="coiled-coil region" evidence="1">
    <location>
        <begin position="3"/>
        <end position="35"/>
    </location>
</feature>
<proteinExistence type="predicted"/>
<reference evidence="2 3" key="1">
    <citation type="journal article" date="2011" name="J. Bacteriol.">
        <title>Genome sequence of Helicobacter bizzozeronii strain CIII-1, an isolate from human gastric mucosa.</title>
        <authorList>
            <person name="Schott T."/>
            <person name="Rossi M."/>
            <person name="Hanninen M.L."/>
        </authorList>
    </citation>
    <scope>NUCLEOTIDE SEQUENCE [LARGE SCALE GENOMIC DNA]</scope>
    <source>
        <strain evidence="2 3">CIII-1</strain>
    </source>
</reference>
<keyword evidence="1" id="KW-0175">Coiled coil</keyword>
<dbReference type="EMBL" id="FR871757">
    <property type="protein sequence ID" value="CCB80109.1"/>
    <property type="molecule type" value="Genomic_DNA"/>
</dbReference>
<dbReference type="STRING" id="1002804.HBZC1_11230"/>
<keyword evidence="3" id="KW-1185">Reference proteome</keyword>
<evidence type="ECO:0000313" key="2">
    <source>
        <dbReference type="EMBL" id="CCB80109.1"/>
    </source>
</evidence>
<evidence type="ECO:0000313" key="3">
    <source>
        <dbReference type="Proteomes" id="UP000008387"/>
    </source>
</evidence>
<evidence type="ECO:0000256" key="1">
    <source>
        <dbReference type="SAM" id="Coils"/>
    </source>
</evidence>
<dbReference type="Proteomes" id="UP000008387">
    <property type="component" value="Chromosome"/>
</dbReference>
<sequence>MTIREFLNKIAELKAELEREKRRALAARIEKIRQRGDYAEVDVGLYADGREIGEKTYKVDKDDARRELREGMVL</sequence>
<name>F8KTF6_HELBC</name>
<organism evidence="2 3">
    <name type="scientific">Helicobacter bizzozeronii (strain CIII-1)</name>
    <dbReference type="NCBI Taxonomy" id="1002804"/>
    <lineage>
        <taxon>Bacteria</taxon>
        <taxon>Pseudomonadati</taxon>
        <taxon>Campylobacterota</taxon>
        <taxon>Epsilonproteobacteria</taxon>
        <taxon>Campylobacterales</taxon>
        <taxon>Helicobacteraceae</taxon>
        <taxon>Helicobacter</taxon>
    </lineage>
</organism>